<protein>
    <submittedName>
        <fullName evidence="1">Uncharacterized protein</fullName>
    </submittedName>
</protein>
<proteinExistence type="predicted"/>
<reference evidence="1" key="2">
    <citation type="submission" date="2013-05" db="EMBL/GenBank/DDBJ databases">
        <authorList>
            <person name="Carter J.-M."/>
            <person name="Baker S.C."/>
            <person name="Pink R."/>
            <person name="Carter D.R.F."/>
            <person name="Collins A."/>
            <person name="Tomlin J."/>
            <person name="Gibbs M."/>
            <person name="Breuker C.J."/>
        </authorList>
    </citation>
    <scope>NUCLEOTIDE SEQUENCE</scope>
    <source>
        <tissue evidence="1">Ovary</tissue>
    </source>
</reference>
<evidence type="ECO:0000313" key="1">
    <source>
        <dbReference type="EMBL" id="JAA82334.1"/>
    </source>
</evidence>
<feature type="non-terminal residue" evidence="1">
    <location>
        <position position="67"/>
    </location>
</feature>
<dbReference type="EMBL" id="GAIX01010226">
    <property type="protein sequence ID" value="JAA82334.1"/>
    <property type="molecule type" value="Transcribed_RNA"/>
</dbReference>
<accession>S4NYE6</accession>
<name>S4NYE6_9NEOP</name>
<reference evidence="1" key="1">
    <citation type="journal article" date="2013" name="BMC Genomics">
        <title>Unscrambling butterfly oogenesis.</title>
        <authorList>
            <person name="Carter J.M."/>
            <person name="Baker S.C."/>
            <person name="Pink R."/>
            <person name="Carter D.R."/>
            <person name="Collins A."/>
            <person name="Tomlin J."/>
            <person name="Gibbs M."/>
            <person name="Breuker C.J."/>
        </authorList>
    </citation>
    <scope>NUCLEOTIDE SEQUENCE</scope>
    <source>
        <tissue evidence="1">Ovary</tissue>
    </source>
</reference>
<sequence length="67" mass="7904">MLNVDRNVVIRDLKARNFVSGNSVEPPYKMCHRLTKLSLWKSVANFLLFYDFRSISCYYIVRRSTGN</sequence>
<organism evidence="1">
    <name type="scientific">Pararge aegeria</name>
    <name type="common">speckled wood butterfly</name>
    <dbReference type="NCBI Taxonomy" id="116150"/>
    <lineage>
        <taxon>Eukaryota</taxon>
        <taxon>Metazoa</taxon>
        <taxon>Ecdysozoa</taxon>
        <taxon>Arthropoda</taxon>
        <taxon>Hexapoda</taxon>
        <taxon>Insecta</taxon>
        <taxon>Pterygota</taxon>
        <taxon>Neoptera</taxon>
        <taxon>Endopterygota</taxon>
        <taxon>Lepidoptera</taxon>
        <taxon>Glossata</taxon>
        <taxon>Ditrysia</taxon>
        <taxon>Papilionoidea</taxon>
        <taxon>Nymphalidae</taxon>
        <taxon>Satyrinae</taxon>
        <taxon>Satyrini</taxon>
        <taxon>Parargina</taxon>
        <taxon>Pararge</taxon>
    </lineage>
</organism>
<dbReference type="AlphaFoldDB" id="S4NYE6"/>